<dbReference type="STRING" id="1423812.FD20_GL002380"/>
<dbReference type="InterPro" id="IPR001509">
    <property type="entry name" value="Epimerase_deHydtase"/>
</dbReference>
<comment type="caution">
    <text evidence="2">The sequence shown here is derived from an EMBL/GenBank/DDBJ whole genome shotgun (WGS) entry which is preliminary data.</text>
</comment>
<dbReference type="OrthoDB" id="9785372at2"/>
<evidence type="ECO:0000313" key="3">
    <source>
        <dbReference type="Proteomes" id="UP000051155"/>
    </source>
</evidence>
<dbReference type="EMBL" id="AZEG01000079">
    <property type="protein sequence ID" value="KRL32684.1"/>
    <property type="molecule type" value="Genomic_DNA"/>
</dbReference>
<protein>
    <recommendedName>
        <fullName evidence="1">NAD-dependent epimerase/dehydratase domain-containing protein</fullName>
    </recommendedName>
</protein>
<accession>A0A0R1PKN6</accession>
<sequence>MKVFVIGATGMAGSAFVKKAVEKNIEVIANGRSLEKLKQLKKKFPQIRILAKNSFDLQKNDFSDSDAILNAPTSSFGTQIFRHLCHNKMTRIEFFI</sequence>
<proteinExistence type="predicted"/>
<dbReference type="AlphaFoldDB" id="A0A0R1PKN6"/>
<dbReference type="InterPro" id="IPR036291">
    <property type="entry name" value="NAD(P)-bd_dom_sf"/>
</dbReference>
<evidence type="ECO:0000313" key="2">
    <source>
        <dbReference type="EMBL" id="KRL32684.1"/>
    </source>
</evidence>
<name>A0A0R1PKN6_9LACO</name>
<dbReference type="Proteomes" id="UP000051155">
    <property type="component" value="Unassembled WGS sequence"/>
</dbReference>
<dbReference type="Gene3D" id="3.40.50.720">
    <property type="entry name" value="NAD(P)-binding Rossmann-like Domain"/>
    <property type="match status" value="1"/>
</dbReference>
<evidence type="ECO:0000259" key="1">
    <source>
        <dbReference type="Pfam" id="PF01370"/>
    </source>
</evidence>
<dbReference type="RefSeq" id="WP_057738897.1">
    <property type="nucleotide sequence ID" value="NZ_AZEG01000079.1"/>
</dbReference>
<keyword evidence="3" id="KW-1185">Reference proteome</keyword>
<dbReference type="PATRIC" id="fig|1423812.3.peg.2531"/>
<gene>
    <name evidence="2" type="ORF">FD20_GL002380</name>
</gene>
<dbReference type="Pfam" id="PF01370">
    <property type="entry name" value="Epimerase"/>
    <property type="match status" value="1"/>
</dbReference>
<feature type="domain" description="NAD-dependent epimerase/dehydratase" evidence="1">
    <location>
        <begin position="3"/>
        <end position="71"/>
    </location>
</feature>
<reference evidence="2 3" key="1">
    <citation type="journal article" date="2015" name="Genome Announc.">
        <title>Expanding the biotechnology potential of lactobacilli through comparative genomics of 213 strains and associated genera.</title>
        <authorList>
            <person name="Sun Z."/>
            <person name="Harris H.M."/>
            <person name="McCann A."/>
            <person name="Guo C."/>
            <person name="Argimon S."/>
            <person name="Zhang W."/>
            <person name="Yang X."/>
            <person name="Jeffery I.B."/>
            <person name="Cooney J.C."/>
            <person name="Kagawa T.F."/>
            <person name="Liu W."/>
            <person name="Song Y."/>
            <person name="Salvetti E."/>
            <person name="Wrobel A."/>
            <person name="Rasinkangas P."/>
            <person name="Parkhill J."/>
            <person name="Rea M.C."/>
            <person name="O'Sullivan O."/>
            <person name="Ritari J."/>
            <person name="Douillard F.P."/>
            <person name="Paul Ross R."/>
            <person name="Yang R."/>
            <person name="Briner A.E."/>
            <person name="Felis G.E."/>
            <person name="de Vos W.M."/>
            <person name="Barrangou R."/>
            <person name="Klaenhammer T.R."/>
            <person name="Caufield P.W."/>
            <person name="Cui Y."/>
            <person name="Zhang H."/>
            <person name="O'Toole P.W."/>
        </authorList>
    </citation>
    <scope>NUCLEOTIDE SEQUENCE [LARGE SCALE GENOMIC DNA]</scope>
    <source>
        <strain evidence="2 3">DSM 19971</strain>
    </source>
</reference>
<organism evidence="2 3">
    <name type="scientific">Liquorilactobacillus uvarum DSM 19971</name>
    <dbReference type="NCBI Taxonomy" id="1423812"/>
    <lineage>
        <taxon>Bacteria</taxon>
        <taxon>Bacillati</taxon>
        <taxon>Bacillota</taxon>
        <taxon>Bacilli</taxon>
        <taxon>Lactobacillales</taxon>
        <taxon>Lactobacillaceae</taxon>
        <taxon>Liquorilactobacillus</taxon>
    </lineage>
</organism>
<dbReference type="SUPFAM" id="SSF51735">
    <property type="entry name" value="NAD(P)-binding Rossmann-fold domains"/>
    <property type="match status" value="1"/>
</dbReference>